<evidence type="ECO:0000256" key="3">
    <source>
        <dbReference type="PROSITE-ProRule" id="PRU00023"/>
    </source>
</evidence>
<proteinExistence type="predicted"/>
<dbReference type="PROSITE" id="PS50088">
    <property type="entry name" value="ANK_REPEAT"/>
    <property type="match status" value="2"/>
</dbReference>
<feature type="repeat" description="ANK" evidence="3">
    <location>
        <begin position="174"/>
        <end position="206"/>
    </location>
</feature>
<dbReference type="Proteomes" id="UP000695022">
    <property type="component" value="Unplaced"/>
</dbReference>
<dbReference type="Gene3D" id="1.25.40.20">
    <property type="entry name" value="Ankyrin repeat-containing domain"/>
    <property type="match status" value="1"/>
</dbReference>
<dbReference type="InterPro" id="IPR002110">
    <property type="entry name" value="Ankyrin_rpt"/>
</dbReference>
<protein>
    <submittedName>
        <fullName evidence="5">Ankyrin repeat domain-containing protein 54-like</fullName>
    </submittedName>
</protein>
<feature type="repeat" description="ANK" evidence="3">
    <location>
        <begin position="141"/>
        <end position="173"/>
    </location>
</feature>
<evidence type="ECO:0000313" key="5">
    <source>
        <dbReference type="RefSeq" id="XP_014668125.1"/>
    </source>
</evidence>
<keyword evidence="1" id="KW-0677">Repeat</keyword>
<organism evidence="4 5">
    <name type="scientific">Priapulus caudatus</name>
    <name type="common">Priapulid worm</name>
    <dbReference type="NCBI Taxonomy" id="37621"/>
    <lineage>
        <taxon>Eukaryota</taxon>
        <taxon>Metazoa</taxon>
        <taxon>Ecdysozoa</taxon>
        <taxon>Scalidophora</taxon>
        <taxon>Priapulida</taxon>
        <taxon>Priapulimorpha</taxon>
        <taxon>Priapulimorphida</taxon>
        <taxon>Priapulidae</taxon>
        <taxon>Priapulus</taxon>
    </lineage>
</organism>
<dbReference type="Pfam" id="PF12796">
    <property type="entry name" value="Ank_2"/>
    <property type="match status" value="1"/>
</dbReference>
<evidence type="ECO:0000313" key="4">
    <source>
        <dbReference type="Proteomes" id="UP000695022"/>
    </source>
</evidence>
<dbReference type="PANTHER" id="PTHR23206:SF7">
    <property type="entry name" value="PROTEIN KINASE DOMAIN-CONTAINING PROTEIN"/>
    <property type="match status" value="1"/>
</dbReference>
<dbReference type="PRINTS" id="PR01415">
    <property type="entry name" value="ANKYRIN"/>
</dbReference>
<accession>A0ABM1E7F4</accession>
<dbReference type="RefSeq" id="XP_014668125.1">
    <property type="nucleotide sequence ID" value="XM_014812639.1"/>
</dbReference>
<evidence type="ECO:0000256" key="1">
    <source>
        <dbReference type="ARBA" id="ARBA00022737"/>
    </source>
</evidence>
<evidence type="ECO:0000256" key="2">
    <source>
        <dbReference type="ARBA" id="ARBA00023043"/>
    </source>
</evidence>
<name>A0ABM1E7F4_PRICU</name>
<dbReference type="InterPro" id="IPR036770">
    <property type="entry name" value="Ankyrin_rpt-contain_sf"/>
</dbReference>
<dbReference type="PANTHER" id="PTHR23206">
    <property type="entry name" value="MASK PROTEIN"/>
    <property type="match status" value="1"/>
</dbReference>
<dbReference type="GeneID" id="106809541"/>
<dbReference type="SMART" id="SM00248">
    <property type="entry name" value="ANK"/>
    <property type="match status" value="3"/>
</dbReference>
<reference evidence="5" key="1">
    <citation type="submission" date="2025-08" db="UniProtKB">
        <authorList>
            <consortium name="RefSeq"/>
        </authorList>
    </citation>
    <scope>IDENTIFICATION</scope>
</reference>
<dbReference type="SUPFAM" id="SSF48403">
    <property type="entry name" value="Ankyrin repeat"/>
    <property type="match status" value="1"/>
</dbReference>
<gene>
    <name evidence="5" type="primary">LOC106809541</name>
</gene>
<dbReference type="PROSITE" id="PS50297">
    <property type="entry name" value="ANK_REP_REGION"/>
    <property type="match status" value="2"/>
</dbReference>
<dbReference type="InterPro" id="IPR051631">
    <property type="entry name" value="Ankyrin-KH/SAM_domain"/>
</dbReference>
<keyword evidence="4" id="KW-1185">Reference proteome</keyword>
<sequence length="294" mass="32538">MMEKTREPSDVMPGQNRQFHSCISQVDSANPSATCTTTAPIIDEPKFDFSSWSPQPHPEVQALFVQARGSQEYSTKQWLESVGKLRAIARRRIERRKAVYSQFVSTLEARRLRIAASANDLDTVKELVNLHKVSPSQADLKGRTALHLACSKGHTSTVECLLNHGADVNCKDSLGNTPLHLAACTSNIPVITLLLKAGADVKVLDNRGCSPLQMVQSRLSMLSADRVSSSDELRNQIHQALTMMQEYMKLRGSTCQMDQLSELCKRLANTTTREQVDEVSGLLAKFTALNLQKS</sequence>
<keyword evidence="2 3" id="KW-0040">ANK repeat</keyword>